<name>A0A2T7G7P4_9RHOB</name>
<dbReference type="SUPFAM" id="SSF51182">
    <property type="entry name" value="RmlC-like cupins"/>
    <property type="match status" value="1"/>
</dbReference>
<dbReference type="AlphaFoldDB" id="A0A2T7G7P4"/>
<accession>A0A2T7G7P4</accession>
<proteinExistence type="predicted"/>
<dbReference type="OrthoDB" id="9799053at2"/>
<protein>
    <recommendedName>
        <fullName evidence="2">(S)-ureidoglycine aminohydrolase cupin domain-containing protein</fullName>
    </recommendedName>
</protein>
<evidence type="ECO:0000313" key="4">
    <source>
        <dbReference type="Proteomes" id="UP000244446"/>
    </source>
</evidence>
<sequence>MGLGGGLRASPPKGRPDMSSTDFRIDPHPAMTPCDPGSADAFTTDEISEADHPHFEAPDEGISVGTWESAPCRRVIDSWPVHEMMTIVSGALTLTHKDGRSENFGPGDTFYIAKGQYVVWEITEKLRKMYMIVG</sequence>
<dbReference type="Pfam" id="PF05899">
    <property type="entry name" value="Cupin_3"/>
    <property type="match status" value="1"/>
</dbReference>
<comment type="caution">
    <text evidence="3">The sequence shown here is derived from an EMBL/GenBank/DDBJ whole genome shotgun (WGS) entry which is preliminary data.</text>
</comment>
<feature type="domain" description="(S)-ureidoglycine aminohydrolase cupin" evidence="2">
    <location>
        <begin position="57"/>
        <end position="130"/>
    </location>
</feature>
<gene>
    <name evidence="3" type="ORF">DC366_09235</name>
</gene>
<organism evidence="3 4">
    <name type="scientific">Pelagivirga sediminicola</name>
    <dbReference type="NCBI Taxonomy" id="2170575"/>
    <lineage>
        <taxon>Bacteria</taxon>
        <taxon>Pseudomonadati</taxon>
        <taxon>Pseudomonadota</taxon>
        <taxon>Alphaproteobacteria</taxon>
        <taxon>Rhodobacterales</taxon>
        <taxon>Paracoccaceae</taxon>
        <taxon>Pelagivirga</taxon>
    </lineage>
</organism>
<dbReference type="PANTHER" id="PTHR40943:SF1">
    <property type="entry name" value="CYTOPLASMIC PROTEIN"/>
    <property type="match status" value="1"/>
</dbReference>
<dbReference type="EMBL" id="QCYH01000004">
    <property type="protein sequence ID" value="PVA10407.1"/>
    <property type="molecule type" value="Genomic_DNA"/>
</dbReference>
<dbReference type="Proteomes" id="UP000244446">
    <property type="component" value="Unassembled WGS sequence"/>
</dbReference>
<dbReference type="InterPro" id="IPR008579">
    <property type="entry name" value="UGlyAH_Cupin_dom"/>
</dbReference>
<dbReference type="PANTHER" id="PTHR40943">
    <property type="entry name" value="CYTOPLASMIC PROTEIN-RELATED"/>
    <property type="match status" value="1"/>
</dbReference>
<feature type="region of interest" description="Disordered" evidence="1">
    <location>
        <begin position="1"/>
        <end position="42"/>
    </location>
</feature>
<dbReference type="Gene3D" id="2.60.120.10">
    <property type="entry name" value="Jelly Rolls"/>
    <property type="match status" value="1"/>
</dbReference>
<evidence type="ECO:0000313" key="3">
    <source>
        <dbReference type="EMBL" id="PVA10407.1"/>
    </source>
</evidence>
<evidence type="ECO:0000259" key="2">
    <source>
        <dbReference type="Pfam" id="PF05899"/>
    </source>
</evidence>
<dbReference type="InterPro" id="IPR014710">
    <property type="entry name" value="RmlC-like_jellyroll"/>
</dbReference>
<evidence type="ECO:0000256" key="1">
    <source>
        <dbReference type="SAM" id="MobiDB-lite"/>
    </source>
</evidence>
<keyword evidence="4" id="KW-1185">Reference proteome</keyword>
<reference evidence="3 4" key="1">
    <citation type="submission" date="2018-04" db="EMBL/GenBank/DDBJ databases">
        <title>Pelagivirga bohaiensis gen. nov., sp. nov., a bacterium isolated from the Bohai Sea.</title>
        <authorList>
            <person name="Ji X."/>
        </authorList>
    </citation>
    <scope>NUCLEOTIDE SEQUENCE [LARGE SCALE GENOMIC DNA]</scope>
    <source>
        <strain evidence="3 4">BH-SD19</strain>
    </source>
</reference>
<dbReference type="InterPro" id="IPR011051">
    <property type="entry name" value="RmlC_Cupin_sf"/>
</dbReference>